<dbReference type="GO" id="GO:0005829">
    <property type="term" value="C:cytosol"/>
    <property type="evidence" value="ECO:0007669"/>
    <property type="project" value="TreeGrafter"/>
</dbReference>
<keyword evidence="4 9" id="KW-0068">Autocatalytic cleavage</keyword>
<proteinExistence type="inferred from homology"/>
<dbReference type="NCBIfam" id="TIGR00223">
    <property type="entry name" value="panD"/>
    <property type="match status" value="1"/>
</dbReference>
<feature type="binding site" evidence="9">
    <location>
        <position position="57"/>
    </location>
    <ligand>
        <name>substrate</name>
    </ligand>
</feature>
<comment type="cofactor">
    <cofactor evidence="9 10">
        <name>pyruvate</name>
        <dbReference type="ChEBI" id="CHEBI:15361"/>
    </cofactor>
    <text evidence="9 10">Binds 1 pyruvoyl group covalently per subunit.</text>
</comment>
<dbReference type="Pfam" id="PF02261">
    <property type="entry name" value="Asp_decarbox"/>
    <property type="match status" value="1"/>
</dbReference>
<sequence>MLRHVCKGKLHRITVTQADLNYMGSITLDPLLMKAADIRPHEMVQITNLQNGTIWHTYAIPGTEGAGTVCLNGPPARHFQPGDTIIVLSTAWISDEEWDSLEAKVVFVDEQNHIQSIVRHHPWPPEYSLDAPQEN</sequence>
<dbReference type="AlphaFoldDB" id="A0A1M6K386"/>
<organism evidence="13 14">
    <name type="scientific">Alicyclobacillus tolerans</name>
    <dbReference type="NCBI Taxonomy" id="90970"/>
    <lineage>
        <taxon>Bacteria</taxon>
        <taxon>Bacillati</taxon>
        <taxon>Bacillota</taxon>
        <taxon>Bacilli</taxon>
        <taxon>Bacillales</taxon>
        <taxon>Alicyclobacillaceae</taxon>
        <taxon>Alicyclobacillus</taxon>
    </lineage>
</organism>
<keyword evidence="5 9" id="KW-0865">Zymogen</keyword>
<dbReference type="GO" id="GO:0004068">
    <property type="term" value="F:aspartate 1-decarboxylase activity"/>
    <property type="evidence" value="ECO:0007669"/>
    <property type="project" value="UniProtKB-UniRule"/>
</dbReference>
<dbReference type="UniPathway" id="UPA00028">
    <property type="reaction ID" value="UER00002"/>
</dbReference>
<reference evidence="14" key="1">
    <citation type="submission" date="2016-11" db="EMBL/GenBank/DDBJ databases">
        <authorList>
            <person name="Varghese N."/>
            <person name="Submissions S."/>
        </authorList>
    </citation>
    <scope>NUCLEOTIDE SEQUENCE [LARGE SCALE GENOMIC DNA]</scope>
    <source>
        <strain evidence="14">USBA-503</strain>
    </source>
</reference>
<dbReference type="InterPro" id="IPR009010">
    <property type="entry name" value="Asp_de-COase-like_dom_sf"/>
</dbReference>
<gene>
    <name evidence="9" type="primary">panD</name>
    <name evidence="13" type="ORF">SAMN05443507_101135</name>
</gene>
<dbReference type="PANTHER" id="PTHR21012">
    <property type="entry name" value="ASPARTATE 1-DECARBOXYLASE"/>
    <property type="match status" value="1"/>
</dbReference>
<dbReference type="STRING" id="1830138.SAMN05443507_101135"/>
<dbReference type="GO" id="GO:0006523">
    <property type="term" value="P:alanine biosynthetic process"/>
    <property type="evidence" value="ECO:0007669"/>
    <property type="project" value="InterPro"/>
</dbReference>
<dbReference type="CDD" id="cd06919">
    <property type="entry name" value="Asp_decarbox"/>
    <property type="match status" value="1"/>
</dbReference>
<dbReference type="RefSeq" id="WP_072872637.1">
    <property type="nucleotide sequence ID" value="NZ_FRAF01000001.1"/>
</dbReference>
<comment type="similarity">
    <text evidence="9">Belongs to the PanD family.</text>
</comment>
<keyword evidence="2 9" id="KW-0566">Pantothenate biosynthesis</keyword>
<evidence type="ECO:0000256" key="9">
    <source>
        <dbReference type="HAMAP-Rule" id="MF_00446"/>
    </source>
</evidence>
<comment type="caution">
    <text evidence="9">Lacks conserved residue(s) required for the propagation of feature annotation.</text>
</comment>
<feature type="active site" description="Schiff-base intermediate with substrate; via pyruvic acid" evidence="9 10">
    <location>
        <position position="25"/>
    </location>
</feature>
<dbReference type="Proteomes" id="UP000184016">
    <property type="component" value="Unassembled WGS sequence"/>
</dbReference>
<dbReference type="EC" id="4.1.1.11" evidence="9"/>
<comment type="subunit">
    <text evidence="9">Heterooctamer of four alpha and four beta subunits.</text>
</comment>
<dbReference type="Gene3D" id="2.40.40.20">
    <property type="match status" value="1"/>
</dbReference>
<name>A0A1M6K386_9BACL</name>
<dbReference type="GO" id="GO:0015940">
    <property type="term" value="P:pantothenate biosynthetic process"/>
    <property type="evidence" value="ECO:0007669"/>
    <property type="project" value="UniProtKB-UniRule"/>
</dbReference>
<evidence type="ECO:0000256" key="12">
    <source>
        <dbReference type="PIRSR" id="PIRSR006246-5"/>
    </source>
</evidence>
<evidence type="ECO:0000256" key="11">
    <source>
        <dbReference type="PIRSR" id="PIRSR006246-3"/>
    </source>
</evidence>
<comment type="function">
    <text evidence="9">Catalyzes the pyruvoyl-dependent decarboxylation of aspartate to produce beta-alanine.</text>
</comment>
<comment type="PTM">
    <text evidence="9 11">Is synthesized initially as an inactive proenzyme, which is activated by self-cleavage at a specific serine bond to produce a beta-subunit with a hydroxyl group at its C-terminus and an alpha-subunit with a pyruvoyl group at its N-terminus.</text>
</comment>
<protein>
    <recommendedName>
        <fullName evidence="9">Aspartate 1-decarboxylase</fullName>
        <ecNumber evidence="9">4.1.1.11</ecNumber>
    </recommendedName>
    <alternativeName>
        <fullName evidence="9">Aspartate alpha-decarboxylase</fullName>
    </alternativeName>
    <component>
        <recommendedName>
            <fullName evidence="9">Aspartate 1-decarboxylase beta chain</fullName>
        </recommendedName>
    </component>
    <component>
        <recommendedName>
            <fullName evidence="9">Aspartate 1-decarboxylase alpha chain</fullName>
        </recommendedName>
    </component>
</protein>
<evidence type="ECO:0000256" key="10">
    <source>
        <dbReference type="PIRSR" id="PIRSR006246-1"/>
    </source>
</evidence>
<evidence type="ECO:0000256" key="4">
    <source>
        <dbReference type="ARBA" id="ARBA00022813"/>
    </source>
</evidence>
<feature type="active site" description="Proton donor" evidence="9 10">
    <location>
        <position position="58"/>
    </location>
</feature>
<keyword evidence="7 9" id="KW-0704">Schiff base</keyword>
<keyword evidence="8 9" id="KW-0670">Pyruvate</keyword>
<comment type="subcellular location">
    <subcellularLocation>
        <location evidence="9">Cytoplasm</location>
    </subcellularLocation>
</comment>
<evidence type="ECO:0000256" key="1">
    <source>
        <dbReference type="ARBA" id="ARBA00022490"/>
    </source>
</evidence>
<evidence type="ECO:0000256" key="3">
    <source>
        <dbReference type="ARBA" id="ARBA00022793"/>
    </source>
</evidence>
<feature type="modified residue" description="Pyruvic acid (Ser)" evidence="9 11">
    <location>
        <position position="25"/>
    </location>
</feature>
<dbReference type="PANTHER" id="PTHR21012:SF0">
    <property type="entry name" value="ASPARTATE 1-DECARBOXYLASE"/>
    <property type="match status" value="1"/>
</dbReference>
<evidence type="ECO:0000313" key="13">
    <source>
        <dbReference type="EMBL" id="SHJ53367.1"/>
    </source>
</evidence>
<evidence type="ECO:0000256" key="8">
    <source>
        <dbReference type="ARBA" id="ARBA00023317"/>
    </source>
</evidence>
<evidence type="ECO:0000256" key="7">
    <source>
        <dbReference type="ARBA" id="ARBA00023270"/>
    </source>
</evidence>
<evidence type="ECO:0000313" key="14">
    <source>
        <dbReference type="Proteomes" id="UP000184016"/>
    </source>
</evidence>
<accession>A0A1M6K386</accession>
<keyword evidence="6 9" id="KW-0456">Lyase</keyword>
<dbReference type="PIRSF" id="PIRSF006246">
    <property type="entry name" value="Asp_decarbox"/>
    <property type="match status" value="1"/>
</dbReference>
<dbReference type="InterPro" id="IPR003190">
    <property type="entry name" value="Asp_decarbox"/>
</dbReference>
<comment type="catalytic activity">
    <reaction evidence="9">
        <text>L-aspartate + H(+) = beta-alanine + CO2</text>
        <dbReference type="Rhea" id="RHEA:19497"/>
        <dbReference type="ChEBI" id="CHEBI:15378"/>
        <dbReference type="ChEBI" id="CHEBI:16526"/>
        <dbReference type="ChEBI" id="CHEBI:29991"/>
        <dbReference type="ChEBI" id="CHEBI:57966"/>
        <dbReference type="EC" id="4.1.1.11"/>
    </reaction>
</comment>
<comment type="pathway">
    <text evidence="9">Cofactor biosynthesis; (R)-pantothenate biosynthesis; beta-alanine from L-aspartate: step 1/1.</text>
</comment>
<dbReference type="HAMAP" id="MF_00446">
    <property type="entry name" value="PanD"/>
    <property type="match status" value="1"/>
</dbReference>
<feature type="chain" id="PRO_5013994541" description="Aspartate 1-decarboxylase beta chain" evidence="9 12">
    <location>
        <begin position="1"/>
        <end position="24"/>
    </location>
</feature>
<keyword evidence="14" id="KW-1185">Reference proteome</keyword>
<dbReference type="EMBL" id="FRAF01000001">
    <property type="protein sequence ID" value="SHJ53367.1"/>
    <property type="molecule type" value="Genomic_DNA"/>
</dbReference>
<evidence type="ECO:0000256" key="5">
    <source>
        <dbReference type="ARBA" id="ARBA00023145"/>
    </source>
</evidence>
<dbReference type="OrthoDB" id="9803983at2"/>
<keyword evidence="3 9" id="KW-0210">Decarboxylase</keyword>
<dbReference type="SUPFAM" id="SSF50692">
    <property type="entry name" value="ADC-like"/>
    <property type="match status" value="1"/>
</dbReference>
<feature type="chain" id="PRO_5013994546" description="Aspartate 1-decarboxylase alpha chain" evidence="9 12">
    <location>
        <begin position="25"/>
        <end position="135"/>
    </location>
</feature>
<evidence type="ECO:0000256" key="2">
    <source>
        <dbReference type="ARBA" id="ARBA00022655"/>
    </source>
</evidence>
<keyword evidence="1 9" id="KW-0963">Cytoplasm</keyword>
<evidence type="ECO:0000256" key="6">
    <source>
        <dbReference type="ARBA" id="ARBA00023239"/>
    </source>
</evidence>